<dbReference type="AlphaFoldDB" id="A0A1J1JKP6"/>
<dbReference type="EMBL" id="LO018304">
    <property type="protein sequence ID" value="CUM62002.1"/>
    <property type="molecule type" value="Genomic_DNA"/>
</dbReference>
<proteinExistence type="predicted"/>
<reference evidence="2" key="1">
    <citation type="submission" date="2015-09" db="EMBL/GenBank/DDBJ databases">
        <authorList>
            <person name="Jackson K.R."/>
            <person name="Lunt B.L."/>
            <person name="Fisher J.N.B."/>
            <person name="Gardner A.V."/>
            <person name="Bailey M.E."/>
            <person name="Deus L.M."/>
            <person name="Earl A.S."/>
            <person name="Gibby P.D."/>
            <person name="Hartmann K.A."/>
            <person name="Liu J.E."/>
            <person name="Manci A.M."/>
            <person name="Nielsen D.A."/>
            <person name="Solomon M.B."/>
            <person name="Breakwell D.P."/>
            <person name="Burnett S.H."/>
            <person name="Grose J.H."/>
        </authorList>
    </citation>
    <scope>NUCLEOTIDE SEQUENCE</scope>
    <source>
        <strain evidence="2">7805</strain>
    </source>
</reference>
<protein>
    <submittedName>
        <fullName evidence="2">Uncharacterized protein</fullName>
    </submittedName>
</protein>
<sequence length="203" mass="23791">MRAGSDEKPAKSRIYPDDLKEFPIKNIPFKQQKPLINCVDILVEGNWEIYQYCQEGHQIKFDYDPKEPQIKINFLRVFEQLNLPTWSFLNAEPQRVEVIGDRDQPITKVKVNGDQLYLGKMPLLRSDSPLVLEYLKSYLPQFEQQGLTWTDLLSSGKIPKEDAGIEAIFAECDRLRETINRKIETLRQTYQELNQKVNQLYLV</sequence>
<feature type="coiled-coil region" evidence="1">
    <location>
        <begin position="176"/>
        <end position="203"/>
    </location>
</feature>
<keyword evidence="1" id="KW-0175">Coiled coil</keyword>
<name>A0A1J1JKP6_PLAAG</name>
<gene>
    <name evidence="2" type="ORF">PLAM_4036</name>
</gene>
<evidence type="ECO:0000313" key="2">
    <source>
        <dbReference type="EMBL" id="CUM62002.1"/>
    </source>
</evidence>
<organism evidence="2">
    <name type="scientific">Planktothrix agardhii</name>
    <name type="common">Oscillatoria agardhii</name>
    <dbReference type="NCBI Taxonomy" id="1160"/>
    <lineage>
        <taxon>Bacteria</taxon>
        <taxon>Bacillati</taxon>
        <taxon>Cyanobacteriota</taxon>
        <taxon>Cyanophyceae</taxon>
        <taxon>Oscillatoriophycideae</taxon>
        <taxon>Oscillatoriales</taxon>
        <taxon>Microcoleaceae</taxon>
        <taxon>Planktothrix</taxon>
    </lineage>
</organism>
<accession>A0A1J1JKP6</accession>
<evidence type="ECO:0000256" key="1">
    <source>
        <dbReference type="SAM" id="Coils"/>
    </source>
</evidence>